<keyword evidence="15" id="KW-1185">Reference proteome</keyword>
<evidence type="ECO:0000256" key="3">
    <source>
        <dbReference type="ARBA" id="ARBA00011955"/>
    </source>
</evidence>
<dbReference type="PROSITE" id="PS51257">
    <property type="entry name" value="PROKAR_LIPOPROTEIN"/>
    <property type="match status" value="1"/>
</dbReference>
<comment type="cofactor">
    <cofactor evidence="1 13">
        <name>Mg(2+)</name>
        <dbReference type="ChEBI" id="CHEBI:18420"/>
    </cofactor>
</comment>
<dbReference type="Gene3D" id="3.10.520.10">
    <property type="entry name" value="ApbE-like domains"/>
    <property type="match status" value="1"/>
</dbReference>
<evidence type="ECO:0000256" key="2">
    <source>
        <dbReference type="ARBA" id="ARBA00008282"/>
    </source>
</evidence>
<evidence type="ECO:0000256" key="5">
    <source>
        <dbReference type="ARBA" id="ARBA00022630"/>
    </source>
</evidence>
<evidence type="ECO:0000256" key="4">
    <source>
        <dbReference type="ARBA" id="ARBA00016337"/>
    </source>
</evidence>
<evidence type="ECO:0000256" key="12">
    <source>
        <dbReference type="PIRNR" id="PIRNR006268"/>
    </source>
</evidence>
<name>A0ABW1XMP9_9ALTE</name>
<keyword evidence="13" id="KW-0472">Membrane</keyword>
<evidence type="ECO:0000256" key="13">
    <source>
        <dbReference type="RuleBase" id="RU363002"/>
    </source>
</evidence>
<dbReference type="SUPFAM" id="SSF143631">
    <property type="entry name" value="ApbE-like"/>
    <property type="match status" value="1"/>
</dbReference>
<evidence type="ECO:0000256" key="11">
    <source>
        <dbReference type="ARBA" id="ARBA00048540"/>
    </source>
</evidence>
<comment type="caution">
    <text evidence="14">The sequence shown here is derived from an EMBL/GenBank/DDBJ whole genome shotgun (WGS) entry which is preliminary data.</text>
</comment>
<organism evidence="14 15">
    <name type="scientific">Pseudobowmanella zhangzhouensis</name>
    <dbReference type="NCBI Taxonomy" id="1537679"/>
    <lineage>
        <taxon>Bacteria</taxon>
        <taxon>Pseudomonadati</taxon>
        <taxon>Pseudomonadota</taxon>
        <taxon>Gammaproteobacteria</taxon>
        <taxon>Alteromonadales</taxon>
        <taxon>Alteromonadaceae</taxon>
    </lineage>
</organism>
<evidence type="ECO:0000256" key="9">
    <source>
        <dbReference type="ARBA" id="ARBA00022842"/>
    </source>
</evidence>
<evidence type="ECO:0000313" key="15">
    <source>
        <dbReference type="Proteomes" id="UP001596364"/>
    </source>
</evidence>
<dbReference type="PIRSF" id="PIRSF006268">
    <property type="entry name" value="ApbE"/>
    <property type="match status" value="1"/>
</dbReference>
<comment type="function">
    <text evidence="13">Flavin transferase that catalyzes the transfer of the FMN moiety of FAD and its covalent binding to the hydroxyl group of a threonine residue in a target flavoprotein.</text>
</comment>
<sequence length="337" mass="36891">MKTLLSVLFIVFFAGCTPAQQAQVSIEGRTMGTTYHIKWVAEPDSPAQSVLHAEIDAALVQVNKEMSTYDPTSELSVFNQRPAFEPMQVSDGTATVIREAIRLGELTGGVLDVTVGPLVNLWGFGPNAKPEKVPSDELIAETKARTGLQFLQLDDHTLTKLHDDLYVDLSTIAKGWGVDVVAEILASHNIHNYLVEIGGEMRLAGRKADGSEWRVAVEKPVTAERAVQEIISVGDNGIATSGDYRNYFEEDGLRYSHLIDPTTGKPIQHNLVSVTVVHPSCMTADGLATALMVMGFDRALEFAAQQDLAVLLIKRENGEFHAYNSPRFEPYLRKPGS</sequence>
<evidence type="ECO:0000256" key="7">
    <source>
        <dbReference type="ARBA" id="ARBA00022723"/>
    </source>
</evidence>
<evidence type="ECO:0000256" key="6">
    <source>
        <dbReference type="ARBA" id="ARBA00022679"/>
    </source>
</evidence>
<dbReference type="GO" id="GO:0016740">
    <property type="term" value="F:transferase activity"/>
    <property type="evidence" value="ECO:0007669"/>
    <property type="project" value="UniProtKB-KW"/>
</dbReference>
<keyword evidence="8 12" id="KW-0274">FAD</keyword>
<keyword evidence="9 12" id="KW-0460">Magnesium</keyword>
<dbReference type="PANTHER" id="PTHR30040">
    <property type="entry name" value="THIAMINE BIOSYNTHESIS LIPOPROTEIN APBE"/>
    <property type="match status" value="1"/>
</dbReference>
<gene>
    <name evidence="14" type="ORF">ACFP85_12345</name>
</gene>
<accession>A0ABW1XMP9</accession>
<keyword evidence="13" id="KW-1003">Cell membrane</keyword>
<dbReference type="PANTHER" id="PTHR30040:SF2">
    <property type="entry name" value="FAD:PROTEIN FMN TRANSFERASE"/>
    <property type="match status" value="1"/>
</dbReference>
<feature type="chain" id="PRO_5044956983" description="FAD:protein FMN transferase" evidence="13">
    <location>
        <begin position="23"/>
        <end position="337"/>
    </location>
</feature>
<keyword evidence="7 12" id="KW-0479">Metal-binding</keyword>
<evidence type="ECO:0000256" key="10">
    <source>
        <dbReference type="ARBA" id="ARBA00031306"/>
    </source>
</evidence>
<keyword evidence="13" id="KW-0732">Signal</keyword>
<dbReference type="Pfam" id="PF02424">
    <property type="entry name" value="ApbE"/>
    <property type="match status" value="1"/>
</dbReference>
<dbReference type="RefSeq" id="WP_131258727.1">
    <property type="nucleotide sequence ID" value="NZ_JBHSUS010000001.1"/>
</dbReference>
<keyword evidence="6 12" id="KW-0808">Transferase</keyword>
<dbReference type="InterPro" id="IPR024932">
    <property type="entry name" value="ApbE"/>
</dbReference>
<dbReference type="InterPro" id="IPR003374">
    <property type="entry name" value="ApbE-like_sf"/>
</dbReference>
<comment type="similarity">
    <text evidence="2 12 13">Belongs to the ApbE family.</text>
</comment>
<protein>
    <recommendedName>
        <fullName evidence="4 12">FAD:protein FMN transferase</fullName>
        <ecNumber evidence="3 12">2.7.1.180</ecNumber>
    </recommendedName>
    <alternativeName>
        <fullName evidence="10 12">Flavin transferase</fullName>
    </alternativeName>
</protein>
<keyword evidence="13" id="KW-0449">Lipoprotein</keyword>
<evidence type="ECO:0000313" key="14">
    <source>
        <dbReference type="EMBL" id="MFC6440936.1"/>
    </source>
</evidence>
<evidence type="ECO:0000256" key="8">
    <source>
        <dbReference type="ARBA" id="ARBA00022827"/>
    </source>
</evidence>
<keyword evidence="5 12" id="KW-0285">Flavoprotein</keyword>
<dbReference type="EMBL" id="JBHSUS010000001">
    <property type="protein sequence ID" value="MFC6440936.1"/>
    <property type="molecule type" value="Genomic_DNA"/>
</dbReference>
<reference evidence="15" key="1">
    <citation type="journal article" date="2019" name="Int. J. Syst. Evol. Microbiol.">
        <title>The Global Catalogue of Microorganisms (GCM) 10K type strain sequencing project: providing services to taxonomists for standard genome sequencing and annotation.</title>
        <authorList>
            <consortium name="The Broad Institute Genomics Platform"/>
            <consortium name="The Broad Institute Genome Sequencing Center for Infectious Disease"/>
            <person name="Wu L."/>
            <person name="Ma J."/>
        </authorList>
    </citation>
    <scope>NUCLEOTIDE SEQUENCE [LARGE SCALE GENOMIC DNA]</scope>
    <source>
        <strain evidence="15">CGMCC 1.16031</strain>
    </source>
</reference>
<dbReference type="EC" id="2.7.1.180" evidence="3 12"/>
<proteinExistence type="inferred from homology"/>
<keyword evidence="13" id="KW-0997">Cell inner membrane</keyword>
<comment type="catalytic activity">
    <reaction evidence="11 12 13">
        <text>L-threonyl-[protein] + FAD = FMN-L-threonyl-[protein] + AMP + H(+)</text>
        <dbReference type="Rhea" id="RHEA:36847"/>
        <dbReference type="Rhea" id="RHEA-COMP:11060"/>
        <dbReference type="Rhea" id="RHEA-COMP:11061"/>
        <dbReference type="ChEBI" id="CHEBI:15378"/>
        <dbReference type="ChEBI" id="CHEBI:30013"/>
        <dbReference type="ChEBI" id="CHEBI:57692"/>
        <dbReference type="ChEBI" id="CHEBI:74257"/>
        <dbReference type="ChEBI" id="CHEBI:456215"/>
        <dbReference type="EC" id="2.7.1.180"/>
    </reaction>
</comment>
<comment type="subcellular location">
    <subcellularLocation>
        <location evidence="13">Cell inner membrane</location>
        <topology evidence="13">Lipid-anchor</topology>
        <orientation evidence="13">Periplasmic side</orientation>
    </subcellularLocation>
</comment>
<evidence type="ECO:0000256" key="1">
    <source>
        <dbReference type="ARBA" id="ARBA00001946"/>
    </source>
</evidence>
<dbReference type="Proteomes" id="UP001596364">
    <property type="component" value="Unassembled WGS sequence"/>
</dbReference>
<feature type="signal peptide" evidence="13">
    <location>
        <begin position="1"/>
        <end position="22"/>
    </location>
</feature>